<dbReference type="InterPro" id="IPR029058">
    <property type="entry name" value="AB_hydrolase_fold"/>
</dbReference>
<dbReference type="Gene3D" id="3.40.50.1820">
    <property type="entry name" value="alpha/beta hydrolase"/>
    <property type="match status" value="1"/>
</dbReference>
<proteinExistence type="inferred from homology"/>
<dbReference type="InterPro" id="IPR019826">
    <property type="entry name" value="Carboxylesterase_B_AS"/>
</dbReference>
<comment type="caution">
    <text evidence="5">The sequence shown here is derived from an EMBL/GenBank/DDBJ whole genome shotgun (WGS) entry which is preliminary data.</text>
</comment>
<gene>
    <name evidence="5" type="ORF">U0C82_11190</name>
</gene>
<keyword evidence="2 3" id="KW-0378">Hydrolase</keyword>
<feature type="domain" description="Carboxylesterase type B" evidence="4">
    <location>
        <begin position="15"/>
        <end position="479"/>
    </location>
</feature>
<comment type="similarity">
    <text evidence="1 3">Belongs to the type-B carboxylesterase/lipase family.</text>
</comment>
<dbReference type="PANTHER" id="PTHR11559">
    <property type="entry name" value="CARBOXYLESTERASE"/>
    <property type="match status" value="1"/>
</dbReference>
<dbReference type="Proteomes" id="UP001294412">
    <property type="component" value="Unassembled WGS sequence"/>
</dbReference>
<accession>A0ABU5I2X1</accession>
<dbReference type="SUPFAM" id="SSF53474">
    <property type="entry name" value="alpha/beta-Hydrolases"/>
    <property type="match status" value="1"/>
</dbReference>
<dbReference type="InterPro" id="IPR002018">
    <property type="entry name" value="CarbesteraseB"/>
</dbReference>
<dbReference type="PROSITE" id="PS00122">
    <property type="entry name" value="CARBOXYLESTERASE_B_1"/>
    <property type="match status" value="1"/>
</dbReference>
<dbReference type="RefSeq" id="WP_322187183.1">
    <property type="nucleotide sequence ID" value="NZ_JAXLPB010000003.1"/>
</dbReference>
<keyword evidence="6" id="KW-1185">Reference proteome</keyword>
<sequence length="501" mass="54821">MKNPILHRTARRAVFVKAPCGLVEGLRLGGTCRFLGIPYAQAPVGERRFAAPARKPPFASTFRALKFGPSAPQREALPGAVAHLASFARRFSEDCLNLHVFTPDISGQRAVLVFIHGGGFFLGSGSQYPGDELARRGDIVVVTLNYRLGLFGFNGFAERFADDERFAANAGLLDQRMALEWVRDNIGAFGGDPRRVTIAGESAGAASVGFHLVAERSKPLYQRAICQSGAINMFHTRKGAGAIADVALSMLAPGGDREALFALPARTFVEAFRKLSARFQGLPTMPYIDGTELPELPLPTLYERSKPVPLLIGTNRDEFTLFVDLPGFGLAVGPEDLSAWVTRTAGAEKAREILSLYSRDGRGSTQLGTDILFRIAASHLAEHHAAKAPTFVYRLDWTAKGALAKLGATHSVDLPLIFDRFLVPFRSSYLGILPDPKRRALSLRMQDHWTAFVRDGDPGRSWPAYRPETRMTKIFDLTDSVEADPARDRRLAWTGVDGFVP</sequence>
<evidence type="ECO:0000256" key="2">
    <source>
        <dbReference type="ARBA" id="ARBA00022801"/>
    </source>
</evidence>
<reference evidence="5 6" key="1">
    <citation type="submission" date="2023-12" db="EMBL/GenBank/DDBJ databases">
        <title>Description of Novel Strain Fulvimarina sp. 2208YS6-2-32 isolated from Uroteuthis (Photololigo) edulis.</title>
        <authorList>
            <person name="Park J.-S."/>
        </authorList>
    </citation>
    <scope>NUCLEOTIDE SEQUENCE [LARGE SCALE GENOMIC DNA]</scope>
    <source>
        <strain evidence="5 6">2208YS6-2-32</strain>
    </source>
</reference>
<evidence type="ECO:0000256" key="1">
    <source>
        <dbReference type="ARBA" id="ARBA00005964"/>
    </source>
</evidence>
<evidence type="ECO:0000256" key="3">
    <source>
        <dbReference type="RuleBase" id="RU361235"/>
    </source>
</evidence>
<dbReference type="EMBL" id="JAXLPB010000003">
    <property type="protein sequence ID" value="MDY8109702.1"/>
    <property type="molecule type" value="Genomic_DNA"/>
</dbReference>
<organism evidence="5 6">
    <name type="scientific">Fulvimarina uroteuthidis</name>
    <dbReference type="NCBI Taxonomy" id="3098149"/>
    <lineage>
        <taxon>Bacteria</taxon>
        <taxon>Pseudomonadati</taxon>
        <taxon>Pseudomonadota</taxon>
        <taxon>Alphaproteobacteria</taxon>
        <taxon>Hyphomicrobiales</taxon>
        <taxon>Aurantimonadaceae</taxon>
        <taxon>Fulvimarina</taxon>
    </lineage>
</organism>
<evidence type="ECO:0000313" key="6">
    <source>
        <dbReference type="Proteomes" id="UP001294412"/>
    </source>
</evidence>
<evidence type="ECO:0000259" key="4">
    <source>
        <dbReference type="Pfam" id="PF00135"/>
    </source>
</evidence>
<dbReference type="InterPro" id="IPR050309">
    <property type="entry name" value="Type-B_Carboxylest/Lipase"/>
</dbReference>
<evidence type="ECO:0000313" key="5">
    <source>
        <dbReference type="EMBL" id="MDY8109702.1"/>
    </source>
</evidence>
<protein>
    <recommendedName>
        <fullName evidence="3">Carboxylic ester hydrolase</fullName>
        <ecNumber evidence="3">3.1.1.-</ecNumber>
    </recommendedName>
</protein>
<name>A0ABU5I2X1_9HYPH</name>
<dbReference type="EC" id="3.1.1.-" evidence="3"/>
<dbReference type="Pfam" id="PF00135">
    <property type="entry name" value="COesterase"/>
    <property type="match status" value="1"/>
</dbReference>